<protein>
    <submittedName>
        <fullName evidence="4">Uncharacterized protein YhjG</fullName>
    </submittedName>
</protein>
<evidence type="ECO:0000313" key="4">
    <source>
        <dbReference type="EMBL" id="SBT26476.1"/>
    </source>
</evidence>
<dbReference type="GO" id="GO:0005886">
    <property type="term" value="C:plasma membrane"/>
    <property type="evidence" value="ECO:0007669"/>
    <property type="project" value="TreeGrafter"/>
</dbReference>
<dbReference type="EMBL" id="LT907988">
    <property type="protein sequence ID" value="SOE46761.1"/>
    <property type="molecule type" value="Genomic_DNA"/>
</dbReference>
<dbReference type="Proteomes" id="UP000078558">
    <property type="component" value="Chromosome I"/>
</dbReference>
<evidence type="ECO:0000256" key="2">
    <source>
        <dbReference type="SAM" id="Phobius"/>
    </source>
</evidence>
<dbReference type="GO" id="GO:0090313">
    <property type="term" value="P:regulation of protein targeting to membrane"/>
    <property type="evidence" value="ECO:0007669"/>
    <property type="project" value="TreeGrafter"/>
</dbReference>
<proteinExistence type="predicted"/>
<sequence length="727" mass="77060">MARGPMSRGIKILIGLAATLVVLVVIAVVFIATFDWNRARPMINDKVSTELNRPFAINGDLTVQWRREPGVTGWRGWVPWPNVTARDITLGNPDWAETPQMASLAAVEARLSPLPLIARRVVIPQIQLTGPTASLQRLADGRANWNFSLPAKEGDEAKATPWDLDIGTIGFDTAKVDLDDAVVQAKLSLAVDPLGEPIPFSQLTAFGNKPAEDVTGGDGKPRAEAGDKAAAGAEDATDAPTPGDYAFGWKMTGSYKAQKVSGEGKVGGLLALQDAATPFPLQADLRAGATRVRLAGTLTDPMKLGALDLRLALSGNSMADLYALTGVTLPDTPPYSTDGRLRADLHNPAGAVFDYSGFNGKVGDSDLHGDIRYAATQPRPKLTGKLRSDLLQLADLGPLIGLPADGADKADSKEKAAQAKDDKSGQPAGKVLPYAEFRTDRWRAMDADVSLTGKRIVHSERLPLTDLNARLILEDGTLRLMPLRFGVAGGSLDAAIRLDGGDTPLRGRIDLQARSLALKQLFPGFEPMRTSLGEINGKAAIDGTGNSVAALLGTANGSLSILINDGAISRGLTEIAGLNVANYLITTMFGDDTVKINCAAADMRIEKGVMHPRIFLFDTENALVEVEGPINLRDETLDLDITPHSKGFRIFSLRSPLYVQGTFANPKAGVHTGPLLARGAGMVALGALLTPAAGLLALIAPSVGEDNACTQMVEDMKQRGRKAPAKR</sequence>
<name>A0A1C3K4N9_9BURK</name>
<keyword evidence="2" id="KW-0472">Membrane</keyword>
<dbReference type="InterPro" id="IPR007844">
    <property type="entry name" value="AsmA"/>
</dbReference>
<dbReference type="EMBL" id="FLRC01000033">
    <property type="protein sequence ID" value="SBT26476.1"/>
    <property type="molecule type" value="Genomic_DNA"/>
</dbReference>
<dbReference type="Pfam" id="PF05170">
    <property type="entry name" value="AsmA"/>
    <property type="match status" value="1"/>
</dbReference>
<dbReference type="STRING" id="1851544.ODI_04249"/>
<keyword evidence="2" id="KW-0812">Transmembrane</keyword>
<organism evidence="4 6">
    <name type="scientific">Orrella dioscoreae</name>
    <dbReference type="NCBI Taxonomy" id="1851544"/>
    <lineage>
        <taxon>Bacteria</taxon>
        <taxon>Pseudomonadati</taxon>
        <taxon>Pseudomonadota</taxon>
        <taxon>Betaproteobacteria</taxon>
        <taxon>Burkholderiales</taxon>
        <taxon>Alcaligenaceae</taxon>
        <taxon>Orrella</taxon>
    </lineage>
</organism>
<feature type="domain" description="AsmA" evidence="3">
    <location>
        <begin position="6"/>
        <end position="613"/>
    </location>
</feature>
<feature type="transmembrane region" description="Helical" evidence="2">
    <location>
        <begin position="12"/>
        <end position="34"/>
    </location>
</feature>
<keyword evidence="2" id="KW-1133">Transmembrane helix</keyword>
<reference evidence="5 6" key="2">
    <citation type="submission" date="2017-08" db="EMBL/GenBank/DDBJ databases">
        <authorList>
            <person name="de Groot N.N."/>
        </authorList>
    </citation>
    <scope>NUCLEOTIDE SEQUENCE [LARGE SCALE GENOMIC DNA]</scope>
    <source>
        <strain evidence="5">Orrdi1</strain>
    </source>
</reference>
<feature type="region of interest" description="Disordered" evidence="1">
    <location>
        <begin position="404"/>
        <end position="429"/>
    </location>
</feature>
<keyword evidence="6" id="KW-1185">Reference proteome</keyword>
<dbReference type="InterPro" id="IPR052894">
    <property type="entry name" value="AsmA-related"/>
</dbReference>
<feature type="compositionally biased region" description="Low complexity" evidence="1">
    <location>
        <begin position="228"/>
        <end position="242"/>
    </location>
</feature>
<reference evidence="4 6" key="1">
    <citation type="submission" date="2016-06" db="EMBL/GenBank/DDBJ databases">
        <authorList>
            <person name="Kjaerup R.B."/>
            <person name="Dalgaard T.S."/>
            <person name="Juul-Madsen H.R."/>
        </authorList>
    </citation>
    <scope>NUCLEOTIDE SEQUENCE [LARGE SCALE GENOMIC DNA]</scope>
    <source>
        <strain evidence="4">Orrdi1</strain>
    </source>
</reference>
<accession>A0A1C3K4N9</accession>
<evidence type="ECO:0000313" key="6">
    <source>
        <dbReference type="Proteomes" id="UP000078558"/>
    </source>
</evidence>
<evidence type="ECO:0000313" key="5">
    <source>
        <dbReference type="EMBL" id="SOE46761.1"/>
    </source>
</evidence>
<feature type="region of interest" description="Disordered" evidence="1">
    <location>
        <begin position="203"/>
        <end position="242"/>
    </location>
</feature>
<gene>
    <name evidence="4" type="ORF">ODI_04249</name>
    <name evidence="5" type="ORF">ODI_R0451</name>
</gene>
<dbReference type="PANTHER" id="PTHR30441">
    <property type="entry name" value="DUF748 DOMAIN-CONTAINING PROTEIN"/>
    <property type="match status" value="1"/>
</dbReference>
<evidence type="ECO:0000256" key="1">
    <source>
        <dbReference type="SAM" id="MobiDB-lite"/>
    </source>
</evidence>
<dbReference type="KEGG" id="odi:ODI_R0451"/>
<dbReference type="AlphaFoldDB" id="A0A1C3K4N9"/>
<evidence type="ECO:0000259" key="3">
    <source>
        <dbReference type="Pfam" id="PF05170"/>
    </source>
</evidence>
<feature type="compositionally biased region" description="Basic and acidic residues" evidence="1">
    <location>
        <begin position="406"/>
        <end position="424"/>
    </location>
</feature>
<dbReference type="PANTHER" id="PTHR30441:SF9">
    <property type="entry name" value="ASMA FAMILY PROTEIN YHJG"/>
    <property type="match status" value="1"/>
</dbReference>